<dbReference type="PANTHER" id="PTHR46695">
    <property type="entry name" value="ZINC FINGER CCCH DOMAIN-CONTAINING PROTEIN 44-RELATED"/>
    <property type="match status" value="1"/>
</dbReference>
<keyword evidence="3" id="KW-0862">Zinc</keyword>
<feature type="compositionally biased region" description="Polar residues" evidence="4">
    <location>
        <begin position="45"/>
        <end position="70"/>
    </location>
</feature>
<reference evidence="6 7" key="1">
    <citation type="submission" date="2024-01" db="EMBL/GenBank/DDBJ databases">
        <authorList>
            <person name="Waweru B."/>
        </authorList>
    </citation>
    <scope>NUCLEOTIDE SEQUENCE [LARGE SCALE GENOMIC DNA]</scope>
</reference>
<comment type="caution">
    <text evidence="6">The sequence shown here is derived from an EMBL/GenBank/DDBJ whole genome shotgun (WGS) entry which is preliminary data.</text>
</comment>
<dbReference type="SUPFAM" id="SSF57903">
    <property type="entry name" value="FYVE/PHD zinc finger"/>
    <property type="match status" value="1"/>
</dbReference>
<dbReference type="SMART" id="SM00249">
    <property type="entry name" value="PHD"/>
    <property type="match status" value="1"/>
</dbReference>
<dbReference type="Gene3D" id="3.30.40.10">
    <property type="entry name" value="Zinc/RING finger domain, C3HC4 (zinc finger)"/>
    <property type="match status" value="1"/>
</dbReference>
<evidence type="ECO:0000256" key="4">
    <source>
        <dbReference type="SAM" id="MobiDB-lite"/>
    </source>
</evidence>
<evidence type="ECO:0000256" key="2">
    <source>
        <dbReference type="ARBA" id="ARBA00022771"/>
    </source>
</evidence>
<feature type="compositionally biased region" description="Basic and acidic residues" evidence="4">
    <location>
        <begin position="119"/>
        <end position="138"/>
    </location>
</feature>
<sequence>METEEEENSINPSNGSVELDNESNLTTTITTTDTESVAELHESNESQLGSADTELVQRQPQPPESQTETTVLDKSDAQDFVVGESQSVSPRQLVVEGGEGEEVAEATEESVEIVAQQEVVEKEVEKRDSVAKEERNEDLNGNANAGNNERETKTDGVADVAAELETETLSQEVETVAAEVIEVKEELAVAENTEKNDVAEEKKEDADVLDKVEMVNDVEEAETATVKEEEDGVEKTEISGVGNEMEAVERREVTEVVKEGKVDNTEVADVAGEMKVVEQIEMNEIVEEEKVEKMEVNEEEEKQLAAPVEMTDIAEETRKDAKNEMADIAEEMTVAEQIETTDVAGGMEEAINKEGETTETEMLDVAEEADKEEDTEVEMLEKENEGEDMADEMEGAEEEVEEVGTNGGGGGKRKRGKNAKTPSRAASKKKMEEDVCFICFDGGELVLCDRRGCPKAYHPSCVNRDEAFFRAKGRWNCGLMYTTAKLVGADLCEGTEVLARHTVGICVATVRRMPTICAIHVPFPCARDALKMLSSYV</sequence>
<dbReference type="GO" id="GO:0008270">
    <property type="term" value="F:zinc ion binding"/>
    <property type="evidence" value="ECO:0007669"/>
    <property type="project" value="UniProtKB-KW"/>
</dbReference>
<feature type="region of interest" description="Disordered" evidence="4">
    <location>
        <begin position="1"/>
        <end position="154"/>
    </location>
</feature>
<feature type="compositionally biased region" description="Acidic residues" evidence="4">
    <location>
        <begin position="98"/>
        <end position="111"/>
    </location>
</feature>
<feature type="region of interest" description="Disordered" evidence="4">
    <location>
        <begin position="368"/>
        <end position="426"/>
    </location>
</feature>
<evidence type="ECO:0000256" key="1">
    <source>
        <dbReference type="ARBA" id="ARBA00022723"/>
    </source>
</evidence>
<evidence type="ECO:0000259" key="5">
    <source>
        <dbReference type="SMART" id="SM00249"/>
    </source>
</evidence>
<protein>
    <recommendedName>
        <fullName evidence="5">Zinc finger PHD-type domain-containing protein</fullName>
    </recommendedName>
</protein>
<dbReference type="InterPro" id="IPR001965">
    <property type="entry name" value="Znf_PHD"/>
</dbReference>
<feature type="compositionally biased region" description="Acidic residues" evidence="4">
    <location>
        <begin position="368"/>
        <end position="402"/>
    </location>
</feature>
<evidence type="ECO:0000313" key="7">
    <source>
        <dbReference type="Proteomes" id="UP001314170"/>
    </source>
</evidence>
<keyword evidence="2" id="KW-0863">Zinc-finger</keyword>
<gene>
    <name evidence="6" type="ORF">DCAF_LOCUS7368</name>
</gene>
<dbReference type="PANTHER" id="PTHR46695:SF5">
    <property type="entry name" value="RNA POLYMERASE-ASSOCIATED PROTEIN RTF1 HOMOLOG"/>
    <property type="match status" value="1"/>
</dbReference>
<dbReference type="Proteomes" id="UP001314170">
    <property type="component" value="Unassembled WGS sequence"/>
</dbReference>
<feature type="region of interest" description="Disordered" evidence="4">
    <location>
        <begin position="293"/>
        <end position="312"/>
    </location>
</feature>
<evidence type="ECO:0000256" key="3">
    <source>
        <dbReference type="ARBA" id="ARBA00022833"/>
    </source>
</evidence>
<feature type="region of interest" description="Disordered" evidence="4">
    <location>
        <begin position="220"/>
        <end position="247"/>
    </location>
</feature>
<feature type="domain" description="Zinc finger PHD-type" evidence="5">
    <location>
        <begin position="435"/>
        <end position="481"/>
    </location>
</feature>
<keyword evidence="7" id="KW-1185">Reference proteome</keyword>
<dbReference type="InterPro" id="IPR011011">
    <property type="entry name" value="Znf_FYVE_PHD"/>
</dbReference>
<dbReference type="AlphaFoldDB" id="A0AAV1R9G7"/>
<dbReference type="CDD" id="cd15568">
    <property type="entry name" value="PHD5_NSD"/>
    <property type="match status" value="1"/>
</dbReference>
<feature type="compositionally biased region" description="Acidic residues" evidence="4">
    <location>
        <begin position="220"/>
        <end position="232"/>
    </location>
</feature>
<evidence type="ECO:0000313" key="6">
    <source>
        <dbReference type="EMBL" id="CAK7329613.1"/>
    </source>
</evidence>
<name>A0AAV1R9G7_9ROSI</name>
<keyword evidence="1" id="KW-0479">Metal-binding</keyword>
<dbReference type="InterPro" id="IPR013083">
    <property type="entry name" value="Znf_RING/FYVE/PHD"/>
</dbReference>
<dbReference type="EMBL" id="CAWUPB010000913">
    <property type="protein sequence ID" value="CAK7329613.1"/>
    <property type="molecule type" value="Genomic_DNA"/>
</dbReference>
<proteinExistence type="predicted"/>
<organism evidence="6 7">
    <name type="scientific">Dovyalis caffra</name>
    <dbReference type="NCBI Taxonomy" id="77055"/>
    <lineage>
        <taxon>Eukaryota</taxon>
        <taxon>Viridiplantae</taxon>
        <taxon>Streptophyta</taxon>
        <taxon>Embryophyta</taxon>
        <taxon>Tracheophyta</taxon>
        <taxon>Spermatophyta</taxon>
        <taxon>Magnoliopsida</taxon>
        <taxon>eudicotyledons</taxon>
        <taxon>Gunneridae</taxon>
        <taxon>Pentapetalae</taxon>
        <taxon>rosids</taxon>
        <taxon>fabids</taxon>
        <taxon>Malpighiales</taxon>
        <taxon>Salicaceae</taxon>
        <taxon>Flacourtieae</taxon>
        <taxon>Dovyalis</taxon>
    </lineage>
</organism>
<accession>A0AAV1R9G7</accession>